<reference evidence="1 2" key="1">
    <citation type="submission" date="2017-06" db="EMBL/GenBank/DDBJ databases">
        <authorList>
            <person name="Kim H.J."/>
            <person name="Triplett B.A."/>
        </authorList>
    </citation>
    <scope>NUCLEOTIDE SEQUENCE [LARGE SCALE GENOMIC DNA]</scope>
    <source>
        <strain evidence="1 2">DSM 44715</strain>
    </source>
</reference>
<dbReference type="Proteomes" id="UP000198318">
    <property type="component" value="Unassembled WGS sequence"/>
</dbReference>
<protein>
    <submittedName>
        <fullName evidence="1">2-polyprenyl-6-methoxyphenol hydroxylase</fullName>
    </submittedName>
</protein>
<dbReference type="EMBL" id="FZOR01000007">
    <property type="protein sequence ID" value="SNS68362.1"/>
    <property type="molecule type" value="Genomic_DNA"/>
</dbReference>
<evidence type="ECO:0000313" key="1">
    <source>
        <dbReference type="EMBL" id="SNS68362.1"/>
    </source>
</evidence>
<name>A0A239GHW5_9ACTN</name>
<gene>
    <name evidence="1" type="ORF">SAMN05443665_1007195</name>
</gene>
<dbReference type="InterPro" id="IPR036188">
    <property type="entry name" value="FAD/NAD-bd_sf"/>
</dbReference>
<dbReference type="AlphaFoldDB" id="A0A239GHW5"/>
<organism evidence="1 2">
    <name type="scientific">Actinomadura meyerae</name>
    <dbReference type="NCBI Taxonomy" id="240840"/>
    <lineage>
        <taxon>Bacteria</taxon>
        <taxon>Bacillati</taxon>
        <taxon>Actinomycetota</taxon>
        <taxon>Actinomycetes</taxon>
        <taxon>Streptosporangiales</taxon>
        <taxon>Thermomonosporaceae</taxon>
        <taxon>Actinomadura</taxon>
    </lineage>
</organism>
<keyword evidence="2" id="KW-1185">Reference proteome</keyword>
<evidence type="ECO:0000313" key="2">
    <source>
        <dbReference type="Proteomes" id="UP000198318"/>
    </source>
</evidence>
<dbReference type="PANTHER" id="PTHR43422:SF3">
    <property type="entry name" value="THIAMINE THIAZOLE SYNTHASE"/>
    <property type="match status" value="1"/>
</dbReference>
<dbReference type="OrthoDB" id="9790035at2"/>
<sequence length="460" mass="50057">MRPVGEHAVVVGGSIGGLVAARVLSGRFERVTVIDRDTLPAAPRTRRGVPQGGHAHALLISGRMQLEELFPGLTEELIEGGAVPFDPGHDLIFYQMGALRTRFRSGMLGISLSRAYLELAVRRRVAALHNVEIRDRTAVGGLLGVAGRVLGVELDDGDRIPADLVVDATGRSATRSERWLADLDCPAPEVTTVKIDVGYTTRLLRRRPGESLGEDGGLLFLMSCVPPGDKRAAAAFAIEGDRWMVTLGGWHRAHAPVDPEGFAAFAAGLPDPHMADLIARCEPVDDGDAHRFTYPAARRRYFERLRRLPAGYVALGDAICSFNPLYGQGMTVATLEAQILGRCLDRFGAPNAEMARRYYRACGKTIDTPWQMSTSSDFMFPETVGPRPFGTALVNRYVRRVMLASHVSVPAHRVMLEMQHLLARPSAVMRPATVVRSLRAARRSPALKAAPPRGADVPVR</sequence>
<dbReference type="PANTHER" id="PTHR43422">
    <property type="entry name" value="THIAMINE THIAZOLE SYNTHASE"/>
    <property type="match status" value="1"/>
</dbReference>
<accession>A0A239GHW5</accession>
<dbReference type="RefSeq" id="WP_089325761.1">
    <property type="nucleotide sequence ID" value="NZ_FZOR01000007.1"/>
</dbReference>
<dbReference type="Gene3D" id="3.50.50.60">
    <property type="entry name" value="FAD/NAD(P)-binding domain"/>
    <property type="match status" value="1"/>
</dbReference>
<dbReference type="SUPFAM" id="SSF51905">
    <property type="entry name" value="FAD/NAD(P)-binding domain"/>
    <property type="match status" value="1"/>
</dbReference>
<proteinExistence type="predicted"/>